<keyword evidence="5 10" id="KW-0552">Olfaction</keyword>
<keyword evidence="2" id="KW-1003">Cell membrane</keyword>
<protein>
    <recommendedName>
        <fullName evidence="10">Odorant receptor</fullName>
    </recommendedName>
</protein>
<comment type="similarity">
    <text evidence="10">Belongs to the insect chemoreceptor superfamily. Heteromeric odorant receptor channel (TC 1.A.69) family.</text>
</comment>
<dbReference type="GO" id="GO:0005549">
    <property type="term" value="F:odorant binding"/>
    <property type="evidence" value="ECO:0007669"/>
    <property type="project" value="InterPro"/>
</dbReference>
<evidence type="ECO:0000256" key="4">
    <source>
        <dbReference type="ARBA" id="ARBA00022692"/>
    </source>
</evidence>
<evidence type="ECO:0000256" key="2">
    <source>
        <dbReference type="ARBA" id="ARBA00022475"/>
    </source>
</evidence>
<dbReference type="PANTHER" id="PTHR21137:SF35">
    <property type="entry name" value="ODORANT RECEPTOR 19A-RELATED"/>
    <property type="match status" value="1"/>
</dbReference>
<comment type="subcellular location">
    <subcellularLocation>
        <location evidence="1 10">Cell membrane</location>
        <topology evidence="1 10">Multi-pass membrane protein</topology>
    </subcellularLocation>
</comment>
<keyword evidence="4 10" id="KW-0812">Transmembrane</keyword>
<evidence type="ECO:0000256" key="10">
    <source>
        <dbReference type="RuleBase" id="RU351113"/>
    </source>
</evidence>
<proteinExistence type="evidence at transcript level"/>
<dbReference type="PANTHER" id="PTHR21137">
    <property type="entry name" value="ODORANT RECEPTOR"/>
    <property type="match status" value="1"/>
</dbReference>
<organism evidence="11">
    <name type="scientific">Dendrolimus kikuchii</name>
    <dbReference type="NCBI Taxonomy" id="765133"/>
    <lineage>
        <taxon>Eukaryota</taxon>
        <taxon>Metazoa</taxon>
        <taxon>Ecdysozoa</taxon>
        <taxon>Arthropoda</taxon>
        <taxon>Hexapoda</taxon>
        <taxon>Insecta</taxon>
        <taxon>Pterygota</taxon>
        <taxon>Neoptera</taxon>
        <taxon>Endopterygota</taxon>
        <taxon>Lepidoptera</taxon>
        <taxon>Glossata</taxon>
        <taxon>Ditrysia</taxon>
        <taxon>Bombycoidea</taxon>
        <taxon>Lasiocampidae</taxon>
        <taxon>Dendrolimus</taxon>
    </lineage>
</organism>
<keyword evidence="3 10" id="KW-0716">Sensory transduction</keyword>
<dbReference type="GO" id="GO:0004984">
    <property type="term" value="F:olfactory receptor activity"/>
    <property type="evidence" value="ECO:0007669"/>
    <property type="project" value="InterPro"/>
</dbReference>
<keyword evidence="9 10" id="KW-0807">Transducer</keyword>
<feature type="transmembrane region" description="Helical" evidence="10">
    <location>
        <begin position="67"/>
        <end position="89"/>
    </location>
</feature>
<evidence type="ECO:0000256" key="8">
    <source>
        <dbReference type="ARBA" id="ARBA00023170"/>
    </source>
</evidence>
<keyword evidence="6 10" id="KW-1133">Transmembrane helix</keyword>
<accession>A0A076E7M9</accession>
<dbReference type="Pfam" id="PF02949">
    <property type="entry name" value="7tm_6"/>
    <property type="match status" value="1"/>
</dbReference>
<evidence type="ECO:0000256" key="7">
    <source>
        <dbReference type="ARBA" id="ARBA00023136"/>
    </source>
</evidence>
<comment type="caution">
    <text evidence="10">Lacks conserved residue(s) required for the propagation of feature annotation.</text>
</comment>
<evidence type="ECO:0000256" key="6">
    <source>
        <dbReference type="ARBA" id="ARBA00022989"/>
    </source>
</evidence>
<keyword evidence="7 10" id="KW-0472">Membrane</keyword>
<evidence type="ECO:0000256" key="1">
    <source>
        <dbReference type="ARBA" id="ARBA00004651"/>
    </source>
</evidence>
<gene>
    <name evidence="11" type="primary">OR20</name>
</gene>
<dbReference type="GO" id="GO:0007165">
    <property type="term" value="P:signal transduction"/>
    <property type="evidence" value="ECO:0007669"/>
    <property type="project" value="UniProtKB-KW"/>
</dbReference>
<sequence length="391" mass="45329">MNTIDFDEYFKIQMKTMKFFRVHPSTKYKNYKTLIIAITFSLYTMYCVFFINSVINHELKNEDYLNAIRNVVPVAFYIAMCTNYVLLIVKMKIVGKLIDHMKTDYSNMSNIDNQSRTIIHSYARRGSWIMLRALYLATSCVVIFIMKTVIVSLIYLYRDEYRYVNIHELHYPNVINDRKESDLLFFIGTYMGITCYTILTGAIFTCVIPLGPITMLHACGQLELIKNKFQDLFNKDNIDERLNDIIKDLQRLYSFIENINKSFSTTYEIILKQNTLVMSLTSYAVLKSVGEGNFAVEYINLFSGGLFTCSVLCYYGDLLMEKGEEVRQAAYQSGWEHVCIPSARKKLLIILTRGVQPIAIRSVFCIINLDTLANVYRTSYTIFNLMRAAAD</sequence>
<dbReference type="GO" id="GO:0005886">
    <property type="term" value="C:plasma membrane"/>
    <property type="evidence" value="ECO:0007669"/>
    <property type="project" value="UniProtKB-SubCell"/>
</dbReference>
<name>A0A076E7M9_9NEOP</name>
<evidence type="ECO:0000313" key="11">
    <source>
        <dbReference type="EMBL" id="AII01097.1"/>
    </source>
</evidence>
<dbReference type="AlphaFoldDB" id="A0A076E7M9"/>
<keyword evidence="8 10" id="KW-0675">Receptor</keyword>
<evidence type="ECO:0000256" key="5">
    <source>
        <dbReference type="ARBA" id="ARBA00022725"/>
    </source>
</evidence>
<evidence type="ECO:0000256" key="9">
    <source>
        <dbReference type="ARBA" id="ARBA00023224"/>
    </source>
</evidence>
<evidence type="ECO:0000256" key="3">
    <source>
        <dbReference type="ARBA" id="ARBA00022606"/>
    </source>
</evidence>
<feature type="transmembrane region" description="Helical" evidence="10">
    <location>
        <begin position="133"/>
        <end position="157"/>
    </location>
</feature>
<dbReference type="InterPro" id="IPR004117">
    <property type="entry name" value="7tm6_olfct_rcpt"/>
</dbReference>
<feature type="transmembrane region" description="Helical" evidence="10">
    <location>
        <begin position="183"/>
        <end position="208"/>
    </location>
</feature>
<dbReference type="EMBL" id="KF487699">
    <property type="protein sequence ID" value="AII01097.1"/>
    <property type="molecule type" value="mRNA"/>
</dbReference>
<reference evidence="11" key="1">
    <citation type="journal article" date="2014" name="Insect Biochem. Mol. Biol.">
        <title>Antennal transcriptome analysis and comparison of olfactory genes in two sympatric defoliators, Dendrolimus houi and Dendrolimus kikuchii (Lepidoptera: Lasiocampidae).</title>
        <authorList>
            <person name="Zhang S."/>
            <person name="Zhang Z."/>
            <person name="Wang H."/>
            <person name="Kong X."/>
        </authorList>
    </citation>
    <scope>NUCLEOTIDE SEQUENCE</scope>
</reference>
<feature type="transmembrane region" description="Helical" evidence="10">
    <location>
        <begin position="34"/>
        <end position="55"/>
    </location>
</feature>